<dbReference type="EMBL" id="HBIS01006605">
    <property type="protein sequence ID" value="CAE0612147.1"/>
    <property type="molecule type" value="Transcribed_RNA"/>
</dbReference>
<organism evidence="4">
    <name type="scientific">Picocystis salinarum</name>
    <dbReference type="NCBI Taxonomy" id="88271"/>
    <lineage>
        <taxon>Eukaryota</taxon>
        <taxon>Viridiplantae</taxon>
        <taxon>Chlorophyta</taxon>
        <taxon>Picocystophyceae</taxon>
        <taxon>Picocystales</taxon>
        <taxon>Picocystaceae</taxon>
        <taxon>Picocystis</taxon>
    </lineage>
</organism>
<dbReference type="EMBL" id="HBIS01006612">
    <property type="protein sequence ID" value="CAE0612154.1"/>
    <property type="molecule type" value="Transcribed_RNA"/>
</dbReference>
<evidence type="ECO:0000313" key="4">
    <source>
        <dbReference type="EMBL" id="CAE0612155.1"/>
    </source>
</evidence>
<reference evidence="4" key="1">
    <citation type="submission" date="2021-01" db="EMBL/GenBank/DDBJ databases">
        <authorList>
            <person name="Corre E."/>
            <person name="Pelletier E."/>
            <person name="Niang G."/>
            <person name="Scheremetjew M."/>
            <person name="Finn R."/>
            <person name="Kale V."/>
            <person name="Holt S."/>
            <person name="Cochrane G."/>
            <person name="Meng A."/>
            <person name="Brown T."/>
            <person name="Cohen L."/>
        </authorList>
    </citation>
    <scope>NUCLEOTIDE SEQUENCE</scope>
    <source>
        <strain evidence="4">CCMP1897</strain>
    </source>
</reference>
<protein>
    <recommendedName>
        <fullName evidence="1">Mce/MlaD domain-containing protein</fullName>
    </recommendedName>
</protein>
<evidence type="ECO:0000313" key="3">
    <source>
        <dbReference type="EMBL" id="CAE0612154.1"/>
    </source>
</evidence>
<dbReference type="PANTHER" id="PTHR34675">
    <property type="entry name" value="PROTEIN TRIGALACTOSYLDIACYLGLYCEROL 2, CHLOROPLASTIC"/>
    <property type="match status" value="1"/>
</dbReference>
<feature type="domain" description="Mce/MlaD" evidence="1">
    <location>
        <begin position="12"/>
        <end position="87"/>
    </location>
</feature>
<proteinExistence type="predicted"/>
<dbReference type="GO" id="GO:0005543">
    <property type="term" value="F:phospholipid binding"/>
    <property type="evidence" value="ECO:0007669"/>
    <property type="project" value="TreeGrafter"/>
</dbReference>
<evidence type="ECO:0000259" key="1">
    <source>
        <dbReference type="Pfam" id="PF02470"/>
    </source>
</evidence>
<sequence length="267" mass="28753">MKAFSIANRTKSYQAIFDFPLACGIATGTPVRVRGVNIGSVLSVQPSLEKVSVLVEVKDDEIVIPRNSLIEANQSGLIAETLIDITPRAPIPDPQYGPLSDNCGKEGMIVCHRGRIQGETGVSMDELVGIATKLAKQMDQQGLDKVFDAAESFTKAMKDAQPLLDEAIAVAKEVTPMLSTINEGDMLKSMESLTATASETAKDIKKLNAAVLTDENVELMRQSVSTLTETLRHIEGISGDVSKITGDSSTQQHLKQIIQSLSRLVET</sequence>
<dbReference type="GO" id="GO:0009706">
    <property type="term" value="C:chloroplast inner membrane"/>
    <property type="evidence" value="ECO:0007669"/>
    <property type="project" value="TreeGrafter"/>
</dbReference>
<dbReference type="InterPro" id="IPR039342">
    <property type="entry name" value="TGD2-like"/>
</dbReference>
<dbReference type="Pfam" id="PF02470">
    <property type="entry name" value="MlaD"/>
    <property type="match status" value="1"/>
</dbReference>
<evidence type="ECO:0000313" key="2">
    <source>
        <dbReference type="EMBL" id="CAE0612147.1"/>
    </source>
</evidence>
<name>A0A6U9RP80_9CHLO</name>
<dbReference type="GO" id="GO:0005319">
    <property type="term" value="F:lipid transporter activity"/>
    <property type="evidence" value="ECO:0007669"/>
    <property type="project" value="TreeGrafter"/>
</dbReference>
<dbReference type="InterPro" id="IPR003399">
    <property type="entry name" value="Mce/MlaD"/>
</dbReference>
<gene>
    <name evidence="2" type="ORF">PSAL00342_LOCUS5982</name>
    <name evidence="3" type="ORF">PSAL00342_LOCUS5989</name>
    <name evidence="4" type="ORF">PSAL00342_LOCUS5990</name>
</gene>
<dbReference type="PANTHER" id="PTHR34675:SF1">
    <property type="entry name" value="PROTEIN TRIGALACTOSYLDIACYLGLYCEROL 2, CHLOROPLASTIC"/>
    <property type="match status" value="1"/>
</dbReference>
<accession>A0A6U9RP80</accession>
<dbReference type="AlphaFoldDB" id="A0A6U9RP80"/>
<dbReference type="EMBL" id="HBIS01006613">
    <property type="protein sequence ID" value="CAE0612155.1"/>
    <property type="molecule type" value="Transcribed_RNA"/>
</dbReference>